<keyword evidence="2" id="KW-1185">Reference proteome</keyword>
<dbReference type="EMBL" id="QTSX02004317">
    <property type="protein sequence ID" value="KAJ9065911.1"/>
    <property type="molecule type" value="Genomic_DNA"/>
</dbReference>
<accession>A0ACC2SU35</accession>
<evidence type="ECO:0000313" key="2">
    <source>
        <dbReference type="Proteomes" id="UP001165960"/>
    </source>
</evidence>
<sequence length="758" mass="84963">MANLVADQAVSEIPNASEAPAPHQATDATHPLCIKLEQFLKFSDATMQDPTANPLIEAIISFEGLVNENMFQQESSQIFAFPKEISFPKPSSHKSPKVSTGPGDSLKRNRSESILGPKVSGISQFQLKRTLEMCTQNNYRKYLAQLNGLDQHVQAIEVNIRKAAECCHVIESKLAPIRDPAQKLLKELKDVELKRSAVQKHLDEVEKFLKDYTLAPSEAMYLRDWDIPVDLRFVELMERLKTLEAKMVKLVSQGFGEILGQDILNGLVACREEANYRLVNYLEEHLFLLDVATPALESEEGQLLCLAAKTLSHNPTLLTTWLEQAAQVRHKHLGHAFEAALTRGNPSTGNMRPIDLSASDSLRYVGDMLAWIHQALVEEKDSLDALLSGSPGSAISDETLEQITQALDTIFSSALMLLKGRVYHVLENLHGPTLAFQIANLIQFYHHLLAKTVAQGEVHSTLNQMTDYAHECFYQILEDDMAQLLSQADIPPADLSVPESITSTIDDLKRILEINKASYNPSSEHRLVDGILNPLIQFCEREASFVAENERAIYVTNCLTFIQQSLKDFPAAQHYLERLDDIIRLNLEQLLELQYNALLKVAGLDRIMPLADSYHELLEGIVTSQGEEMSVQDLVQLCLDQHLDNIAAGLLSLEQFLYTVDLDQDFTSGEYSSHQADDGDVVGLKRLLLPPREIWKLRSQALKHLLSCYGLLYPLLDKVMAAASQLPTDEDSSQLSRLKKLRLRPVTELETLLYTPDL</sequence>
<protein>
    <submittedName>
        <fullName evidence="1">Golgi transport complex subunit 6</fullName>
    </submittedName>
</protein>
<dbReference type="Proteomes" id="UP001165960">
    <property type="component" value="Unassembled WGS sequence"/>
</dbReference>
<organism evidence="1 2">
    <name type="scientific">Entomophthora muscae</name>
    <dbReference type="NCBI Taxonomy" id="34485"/>
    <lineage>
        <taxon>Eukaryota</taxon>
        <taxon>Fungi</taxon>
        <taxon>Fungi incertae sedis</taxon>
        <taxon>Zoopagomycota</taxon>
        <taxon>Entomophthoromycotina</taxon>
        <taxon>Entomophthoromycetes</taxon>
        <taxon>Entomophthorales</taxon>
        <taxon>Entomophthoraceae</taxon>
        <taxon>Entomophthora</taxon>
    </lineage>
</organism>
<gene>
    <name evidence="1" type="primary">COG6_3</name>
    <name evidence="1" type="ORF">DSO57_1014746</name>
</gene>
<evidence type="ECO:0000313" key="1">
    <source>
        <dbReference type="EMBL" id="KAJ9065911.1"/>
    </source>
</evidence>
<proteinExistence type="predicted"/>
<name>A0ACC2SU35_9FUNG</name>
<reference evidence="1" key="1">
    <citation type="submission" date="2022-04" db="EMBL/GenBank/DDBJ databases">
        <title>Genome of the entomopathogenic fungus Entomophthora muscae.</title>
        <authorList>
            <person name="Elya C."/>
            <person name="Lovett B.R."/>
            <person name="Lee E."/>
            <person name="Macias A.M."/>
            <person name="Hajek A.E."/>
            <person name="De Bivort B.L."/>
            <person name="Kasson M.T."/>
            <person name="De Fine Licht H.H."/>
            <person name="Stajich J.E."/>
        </authorList>
    </citation>
    <scope>NUCLEOTIDE SEQUENCE</scope>
    <source>
        <strain evidence="1">Berkeley</strain>
    </source>
</reference>
<comment type="caution">
    <text evidence="1">The sequence shown here is derived from an EMBL/GenBank/DDBJ whole genome shotgun (WGS) entry which is preliminary data.</text>
</comment>